<sequence>MDRQQTLKEIRELALKEVATREDSRKLRLQALRLNTDSRKHREDIFKLWLSDEELPDCFLLGDLMVEVPEDAESGEEVLVNRYPQLGNQ</sequence>
<organism evidence="1 2">
    <name type="scientific">Endozoicomonas euniceicola</name>
    <dbReference type="NCBI Taxonomy" id="1234143"/>
    <lineage>
        <taxon>Bacteria</taxon>
        <taxon>Pseudomonadati</taxon>
        <taxon>Pseudomonadota</taxon>
        <taxon>Gammaproteobacteria</taxon>
        <taxon>Oceanospirillales</taxon>
        <taxon>Endozoicomonadaceae</taxon>
        <taxon>Endozoicomonas</taxon>
    </lineage>
</organism>
<gene>
    <name evidence="1" type="ORF">NX720_15370</name>
</gene>
<dbReference type="EMBL" id="CP103300">
    <property type="protein sequence ID" value="UYM14277.1"/>
    <property type="molecule type" value="Genomic_DNA"/>
</dbReference>
<keyword evidence="2" id="KW-1185">Reference proteome</keyword>
<reference evidence="1" key="1">
    <citation type="submission" date="2022-10" db="EMBL/GenBank/DDBJ databases">
        <title>Completed Genome Sequence of two octocoral isolated bacterium, Endozoicomonas euniceicola EF212T and Endozoicomonas gorgoniicola PS125T.</title>
        <authorList>
            <person name="Chiou Y.-J."/>
            <person name="Chen Y.-H."/>
        </authorList>
    </citation>
    <scope>NUCLEOTIDE SEQUENCE</scope>
    <source>
        <strain evidence="1">EF212</strain>
    </source>
</reference>
<evidence type="ECO:0000313" key="1">
    <source>
        <dbReference type="EMBL" id="UYM14277.1"/>
    </source>
</evidence>
<accession>A0ABY6GNG6</accession>
<proteinExistence type="predicted"/>
<dbReference type="RefSeq" id="WP_262595682.1">
    <property type="nucleotide sequence ID" value="NZ_CP103300.1"/>
</dbReference>
<name>A0ABY6GNG6_9GAMM</name>
<evidence type="ECO:0000313" key="2">
    <source>
        <dbReference type="Proteomes" id="UP001163255"/>
    </source>
</evidence>
<protein>
    <submittedName>
        <fullName evidence="1">Uncharacterized protein</fullName>
    </submittedName>
</protein>
<dbReference type="Proteomes" id="UP001163255">
    <property type="component" value="Chromosome"/>
</dbReference>